<evidence type="ECO:0000313" key="4">
    <source>
        <dbReference type="Proteomes" id="UP000023152"/>
    </source>
</evidence>
<dbReference type="EMBL" id="ASPP01027309">
    <property type="protein sequence ID" value="ETO06250.1"/>
    <property type="molecule type" value="Genomic_DNA"/>
</dbReference>
<sequence>MYEHSSNANIFTAQKCKNTEKTNFVHQKTCGTMAAASGSKKKITNNMTLITNNSSQVYTFSITFDTNKNESLIQAKNRTTKDAFQGIFGVEQLQKIAKERKHSMRGDIYKKKFEIPIFWGGAKKKGFYSRMQSALENKAPQELRAYYWLINKANGDEMVNQGNELDDVSDEGNEMSVGSTKSNKNKSKDKMKDKEATENNNGNGEDIHDGLSVSLSPKKEGKGKSLSQQQQSQLEMKIMLEELSKHDDEPLRWCISLQQLDKKDTEKLQEKLEDVVEVVDNRDRKIKEQLNLIVKQVKLKFDNEKQKRIEMEQRISNCEEAIKKLSKMVKELQVHVQASQEKVSHFLHPVFFTTQECLLFFKKKKCIMVETKSESIADTISQTNQQMHEQIKQLTQRFEVFEKQISDGITESNKKLDDIRPKLARLKTRRDFPSEEAYIEYIGAKIKDWDVQKDGRVLIRVNPEIAEGKAKLFIGYVGEPVKWNNTICKVQWLGLENREPESVLPNSSFFLFLKKRGFIRSLFFSNEGRDH</sequence>
<feature type="compositionally biased region" description="Basic and acidic residues" evidence="2">
    <location>
        <begin position="186"/>
        <end position="197"/>
    </location>
</feature>
<feature type="coiled-coil region" evidence="1">
    <location>
        <begin position="377"/>
        <end position="404"/>
    </location>
</feature>
<evidence type="ECO:0000256" key="2">
    <source>
        <dbReference type="SAM" id="MobiDB-lite"/>
    </source>
</evidence>
<comment type="caution">
    <text evidence="3">The sequence shown here is derived from an EMBL/GenBank/DDBJ whole genome shotgun (WGS) entry which is preliminary data.</text>
</comment>
<gene>
    <name evidence="3" type="ORF">RFI_31144</name>
</gene>
<feature type="coiled-coil region" evidence="1">
    <location>
        <begin position="294"/>
        <end position="342"/>
    </location>
</feature>
<dbReference type="AlphaFoldDB" id="X6LZT1"/>
<organism evidence="3 4">
    <name type="scientific">Reticulomyxa filosa</name>
    <dbReference type="NCBI Taxonomy" id="46433"/>
    <lineage>
        <taxon>Eukaryota</taxon>
        <taxon>Sar</taxon>
        <taxon>Rhizaria</taxon>
        <taxon>Retaria</taxon>
        <taxon>Foraminifera</taxon>
        <taxon>Monothalamids</taxon>
        <taxon>Reticulomyxidae</taxon>
        <taxon>Reticulomyxa</taxon>
    </lineage>
</organism>
<keyword evidence="1" id="KW-0175">Coiled coil</keyword>
<accession>X6LZT1</accession>
<feature type="compositionally biased region" description="Acidic residues" evidence="2">
    <location>
        <begin position="164"/>
        <end position="173"/>
    </location>
</feature>
<keyword evidence="4" id="KW-1185">Reference proteome</keyword>
<evidence type="ECO:0000256" key="1">
    <source>
        <dbReference type="SAM" id="Coils"/>
    </source>
</evidence>
<reference evidence="3 4" key="1">
    <citation type="journal article" date="2013" name="Curr. Biol.">
        <title>The Genome of the Foraminiferan Reticulomyxa filosa.</title>
        <authorList>
            <person name="Glockner G."/>
            <person name="Hulsmann N."/>
            <person name="Schleicher M."/>
            <person name="Noegel A.A."/>
            <person name="Eichinger L."/>
            <person name="Gallinger C."/>
            <person name="Pawlowski J."/>
            <person name="Sierra R."/>
            <person name="Euteneuer U."/>
            <person name="Pillet L."/>
            <person name="Moustafa A."/>
            <person name="Platzer M."/>
            <person name="Groth M."/>
            <person name="Szafranski K."/>
            <person name="Schliwa M."/>
        </authorList>
    </citation>
    <scope>NUCLEOTIDE SEQUENCE [LARGE SCALE GENOMIC DNA]</scope>
</reference>
<feature type="region of interest" description="Disordered" evidence="2">
    <location>
        <begin position="160"/>
        <end position="232"/>
    </location>
</feature>
<proteinExistence type="predicted"/>
<dbReference type="Proteomes" id="UP000023152">
    <property type="component" value="Unassembled WGS sequence"/>
</dbReference>
<name>X6LZT1_RETFI</name>
<protein>
    <submittedName>
        <fullName evidence="3">Myosin-2 heavy chain, non muscle</fullName>
    </submittedName>
</protein>
<evidence type="ECO:0000313" key="3">
    <source>
        <dbReference type="EMBL" id="ETO06250.1"/>
    </source>
</evidence>